<evidence type="ECO:0000259" key="2">
    <source>
        <dbReference type="Pfam" id="PF13354"/>
    </source>
</evidence>
<evidence type="ECO:0000313" key="4">
    <source>
        <dbReference type="EMBL" id="MDN4464858.1"/>
    </source>
</evidence>
<accession>A0ABT8FU69</accession>
<dbReference type="Gene3D" id="3.10.450.280">
    <property type="match status" value="1"/>
</dbReference>
<feature type="domain" description="ORF 12 gene product N-terminal" evidence="3">
    <location>
        <begin position="46"/>
        <end position="137"/>
    </location>
</feature>
<evidence type="ECO:0000313" key="5">
    <source>
        <dbReference type="Proteomes" id="UP001172731"/>
    </source>
</evidence>
<evidence type="ECO:0000259" key="3">
    <source>
        <dbReference type="Pfam" id="PF18042"/>
    </source>
</evidence>
<dbReference type="EMBL" id="JAHWXI010000011">
    <property type="protein sequence ID" value="MDN4464858.1"/>
    <property type="molecule type" value="Genomic_DNA"/>
</dbReference>
<dbReference type="Pfam" id="PF13354">
    <property type="entry name" value="Beta-lactamase2"/>
    <property type="match status" value="1"/>
</dbReference>
<feature type="chain" id="PRO_5045211372" evidence="1">
    <location>
        <begin position="32"/>
        <end position="458"/>
    </location>
</feature>
<gene>
    <name evidence="4" type="ORF">KZC48_10675</name>
</gene>
<protein>
    <submittedName>
        <fullName evidence="4">Serine hydrolase</fullName>
    </submittedName>
</protein>
<reference evidence="4" key="1">
    <citation type="submission" date="2021-06" db="EMBL/GenBank/DDBJ databases">
        <title>Genome-based taxonomic framework of Microbacterium strains isolated from marine environment, the description of four new species and reclassification of four preexisting species.</title>
        <authorList>
            <person name="Lee S.D."/>
            <person name="Kim S.-M."/>
            <person name="Byeon Y.-S."/>
            <person name="Yang H.L."/>
            <person name="Kim I.S."/>
        </authorList>
    </citation>
    <scope>NUCLEOTIDE SEQUENCE</scope>
    <source>
        <strain evidence="4">KACC 20510</strain>
    </source>
</reference>
<keyword evidence="1" id="KW-0732">Signal</keyword>
<feature type="domain" description="Beta-lactamase class A catalytic" evidence="2">
    <location>
        <begin position="172"/>
        <end position="285"/>
    </location>
</feature>
<dbReference type="Gene3D" id="3.40.710.10">
    <property type="entry name" value="DD-peptidase/beta-lactamase superfamily"/>
    <property type="match status" value="1"/>
</dbReference>
<dbReference type="PANTHER" id="PTHR35333:SF5">
    <property type="entry name" value="CONSERVED LIPOPROTEIN LPQF-RELATED"/>
    <property type="match status" value="1"/>
</dbReference>
<evidence type="ECO:0000256" key="1">
    <source>
        <dbReference type="SAM" id="SignalP"/>
    </source>
</evidence>
<dbReference type="GO" id="GO:0016787">
    <property type="term" value="F:hydrolase activity"/>
    <property type="evidence" value="ECO:0007669"/>
    <property type="project" value="UniProtKB-KW"/>
</dbReference>
<dbReference type="Pfam" id="PF18042">
    <property type="entry name" value="ORF_12_N"/>
    <property type="match status" value="1"/>
</dbReference>
<dbReference type="InterPro" id="IPR000871">
    <property type="entry name" value="Beta-lactam_class-A"/>
</dbReference>
<comment type="caution">
    <text evidence="4">The sequence shown here is derived from an EMBL/GenBank/DDBJ whole genome shotgun (WGS) entry which is preliminary data.</text>
</comment>
<feature type="signal peptide" evidence="1">
    <location>
        <begin position="1"/>
        <end position="31"/>
    </location>
</feature>
<keyword evidence="5" id="KW-1185">Reference proteome</keyword>
<proteinExistence type="predicted"/>
<dbReference type="RefSeq" id="WP_301134514.1">
    <property type="nucleotide sequence ID" value="NZ_BAAAUQ010000027.1"/>
</dbReference>
<dbReference type="InterPro" id="IPR012338">
    <property type="entry name" value="Beta-lactam/transpept-like"/>
</dbReference>
<dbReference type="InterPro" id="IPR040846">
    <property type="entry name" value="ORF_12_N"/>
</dbReference>
<dbReference type="PANTHER" id="PTHR35333">
    <property type="entry name" value="BETA-LACTAMASE"/>
    <property type="match status" value="1"/>
</dbReference>
<dbReference type="SUPFAM" id="SSF56601">
    <property type="entry name" value="beta-lactamase/transpeptidase-like"/>
    <property type="match status" value="1"/>
</dbReference>
<keyword evidence="4" id="KW-0378">Hydrolase</keyword>
<organism evidence="4 5">
    <name type="scientific">Microbacterium aurantiacum</name>
    <dbReference type="NCBI Taxonomy" id="162393"/>
    <lineage>
        <taxon>Bacteria</taxon>
        <taxon>Bacillati</taxon>
        <taxon>Actinomycetota</taxon>
        <taxon>Actinomycetes</taxon>
        <taxon>Micrococcales</taxon>
        <taxon>Microbacteriaceae</taxon>
        <taxon>Microbacterium</taxon>
    </lineage>
</organism>
<dbReference type="Proteomes" id="UP001172731">
    <property type="component" value="Unassembled WGS sequence"/>
</dbReference>
<name>A0ABT8FU69_9MICO</name>
<dbReference type="PROSITE" id="PS51257">
    <property type="entry name" value="PROKAR_LIPOPROTEIN"/>
    <property type="match status" value="1"/>
</dbReference>
<sequence length="458" mass="46143">MSTPRHPSRRPVRFVIGAALAAAALALGACAPGGEGADPTSTPVSIPDTPVGAQAQWVLDEINAGEPSSAGEIEARFDETALAELSADDLLAVFAELRTLGPWTVSSYEGDDAQAVAGIAAESTAFDMSVAVSAAGRMTGLLFAEPAPDRTPAADLDALRAEVEETGAVSLTVTELGADEPALAIGPGGAHPIGSVFKLWVLLAVVDAVEDGTLAWDDTVTIDPEVRSLPSGELQNLPDGAEVTVQEAAEKMISISDNTATDALMRAVGTDAVTAALAETGYSRLDTDVPFPSTRALFWLGWGDDALAERWSAASDPAAREAVLADLPAGVPPVSAIDPAQAVWTGGADWFATHADVVAVHAALQAAAETEAGAPVRGILSANPGVAFDDAGEVAAYKGGSSVGVLAGSWVLEAPGRPATVVVVTAAAEDPVDMPALATVFGFAQDAAALLADGGAAG</sequence>
<dbReference type="InterPro" id="IPR045155">
    <property type="entry name" value="Beta-lactam_cat"/>
</dbReference>